<dbReference type="GO" id="GO:0080090">
    <property type="term" value="P:regulation of primary metabolic process"/>
    <property type="evidence" value="ECO:0007669"/>
    <property type="project" value="UniProtKB-ARBA"/>
</dbReference>
<evidence type="ECO:0000313" key="10">
    <source>
        <dbReference type="Proteomes" id="UP000685013"/>
    </source>
</evidence>
<evidence type="ECO:0000256" key="6">
    <source>
        <dbReference type="SAM" id="Phobius"/>
    </source>
</evidence>
<evidence type="ECO:0000256" key="1">
    <source>
        <dbReference type="ARBA" id="ARBA00004123"/>
    </source>
</evidence>
<comment type="subcellular location">
    <subcellularLocation>
        <location evidence="1">Nucleus</location>
    </subcellularLocation>
</comment>
<dbReference type="InterPro" id="IPR025610">
    <property type="entry name" value="MYC/MYB_N"/>
</dbReference>
<reference evidence="9 10" key="1">
    <citation type="journal article" date="2021" name="Hortic Res">
        <title>The domestication of Cucurbita argyrosperma as revealed by the genome of its wild relative.</title>
        <authorList>
            <person name="Barrera-Redondo J."/>
            <person name="Sanchez-de la Vega G."/>
            <person name="Aguirre-Liguori J.A."/>
            <person name="Castellanos-Morales G."/>
            <person name="Gutierrez-Guerrero Y.T."/>
            <person name="Aguirre-Dugua X."/>
            <person name="Aguirre-Planter E."/>
            <person name="Tenaillon M.I."/>
            <person name="Lira-Saade R."/>
            <person name="Eguiarte L.E."/>
        </authorList>
    </citation>
    <scope>NUCLEOTIDE SEQUENCE [LARGE SCALE GENOMIC DNA]</scope>
    <source>
        <strain evidence="9">JBR-2021</strain>
    </source>
</reference>
<keyword evidence="5" id="KW-0539">Nucleus</keyword>
<keyword evidence="2" id="KW-0805">Transcription regulation</keyword>
<evidence type="ECO:0000259" key="7">
    <source>
        <dbReference type="Pfam" id="PF14215"/>
    </source>
</evidence>
<keyword evidence="4" id="KW-0804">Transcription</keyword>
<keyword evidence="6" id="KW-0472">Membrane</keyword>
<evidence type="ECO:0000259" key="8">
    <source>
        <dbReference type="Pfam" id="PF22754"/>
    </source>
</evidence>
<sequence>MINDQAHPSGLVIAHTEAIRSFLTSASIDSRISEELRQLASNLASQDNVPYKPLRTIWFATESSTRPDLLRLLNGSEFVFTSPKPREKSEELKARLKKLADVAERKAYQELVKDIAPTKPIDEPFSSYKDQLGFGLHVVLIMFTGYLVGYALFRALFRHDPIMSAAGGILGLVFGMLVETLLFIIRASIITFLFRKLLLSVARLKPKSLLGFAILWRLNQILSSLWLMACEPGFLRKQLAVAVKSIQWSYAIFWSPSIRQHGVLEWCDGYYNGDIKTRKTVQAEDVHVDIMGLHRSEQLRELYKSLLDGESEQRAKKPPASLSPEDLSDAEWYYLVCMSFFFNQGQGLPGRALADDRTIWLCNAQYAESSVFSRSLLAKSASIQTVVCFPYLGGVIELGVTEQVSEDPSLLQHVKDFLLKFSKPICSKKSSSSAYKDDNGKEPMVAKSDNEIVEVLAMENVHGLTAAKFDRKAVNGIQRKNDEFGIDSLDRFSNGCERFHQMVDPLRLEGVEGGASCFRSLQFLDDDFSYGFQDSMNPSDCISEALANNPEKVSSKGTNDLSLKELQNSNRTKSVSLDPRTDEDLHYKRTIFTILGSSTQLAGSPLLHSFSSRSSFMPWKKGMAEINTAPVQQKMLKKILFTINKVSILNDTIKYLKMLEARVQELETCMDSLYYEERFRRKYLDMVEQTSDNYDYDKIEGTLKPSTNKRKACEMDETDLKLKNNIPKDGLKLDVKVTMNEQEVLVDMHCPYREYILVDVMDTLNDLQLDAHSVQSSDRNGVFSLTLKSKFRGMVAASAGMVKLALLKVANKS</sequence>
<dbReference type="PANTHER" id="PTHR46266">
    <property type="entry name" value="TRANSCRIPTION FACTOR TT8"/>
    <property type="match status" value="1"/>
</dbReference>
<feature type="transmembrane region" description="Helical" evidence="6">
    <location>
        <begin position="165"/>
        <end position="189"/>
    </location>
</feature>
<dbReference type="EMBL" id="JAGKQH010000017">
    <property type="protein sequence ID" value="KAG6575174.1"/>
    <property type="molecule type" value="Genomic_DNA"/>
</dbReference>
<proteinExistence type="predicted"/>
<evidence type="ECO:0000256" key="5">
    <source>
        <dbReference type="ARBA" id="ARBA00023242"/>
    </source>
</evidence>
<feature type="non-terminal residue" evidence="9">
    <location>
        <position position="1"/>
    </location>
</feature>
<feature type="transmembrane region" description="Helical" evidence="6">
    <location>
        <begin position="134"/>
        <end position="153"/>
    </location>
</feature>
<evidence type="ECO:0000256" key="4">
    <source>
        <dbReference type="ARBA" id="ARBA00023163"/>
    </source>
</evidence>
<evidence type="ECO:0000256" key="3">
    <source>
        <dbReference type="ARBA" id="ARBA00023159"/>
    </source>
</evidence>
<dbReference type="InterPro" id="IPR054502">
    <property type="entry name" value="bHLH-TF_ACT-like_plant"/>
</dbReference>
<dbReference type="Pfam" id="PF14215">
    <property type="entry name" value="bHLH-MYC_N"/>
    <property type="match status" value="1"/>
</dbReference>
<dbReference type="Proteomes" id="UP000685013">
    <property type="component" value="Chromosome 17"/>
</dbReference>
<keyword evidence="3" id="KW-0010">Activator</keyword>
<organism evidence="9 10">
    <name type="scientific">Cucurbita argyrosperma subsp. sororia</name>
    <dbReference type="NCBI Taxonomy" id="37648"/>
    <lineage>
        <taxon>Eukaryota</taxon>
        <taxon>Viridiplantae</taxon>
        <taxon>Streptophyta</taxon>
        <taxon>Embryophyta</taxon>
        <taxon>Tracheophyta</taxon>
        <taxon>Spermatophyta</taxon>
        <taxon>Magnoliopsida</taxon>
        <taxon>eudicotyledons</taxon>
        <taxon>Gunneridae</taxon>
        <taxon>Pentapetalae</taxon>
        <taxon>rosids</taxon>
        <taxon>fabids</taxon>
        <taxon>Cucurbitales</taxon>
        <taxon>Cucurbitaceae</taxon>
        <taxon>Cucurbiteae</taxon>
        <taxon>Cucurbita</taxon>
    </lineage>
</organism>
<dbReference type="PANTHER" id="PTHR46266:SF1">
    <property type="entry name" value="TRANSCRIPTION FACTOR MYC1"/>
    <property type="match status" value="1"/>
</dbReference>
<feature type="domain" description="Plant bHLH transcription factor ACT-like" evidence="8">
    <location>
        <begin position="734"/>
        <end position="810"/>
    </location>
</feature>
<keyword evidence="6" id="KW-0812">Transmembrane</keyword>
<evidence type="ECO:0000256" key="2">
    <source>
        <dbReference type="ARBA" id="ARBA00023015"/>
    </source>
</evidence>
<gene>
    <name evidence="9" type="primary">GL3</name>
    <name evidence="9" type="ORF">SDJN03_25813</name>
</gene>
<protein>
    <submittedName>
        <fullName evidence="9">Transcription factor GLABRA 3</fullName>
    </submittedName>
</protein>
<comment type="caution">
    <text evidence="9">The sequence shown here is derived from an EMBL/GenBank/DDBJ whole genome shotgun (WGS) entry which is preliminary data.</text>
</comment>
<accession>A0AAV6M4X8</accession>
<dbReference type="GO" id="GO:0005634">
    <property type="term" value="C:nucleus"/>
    <property type="evidence" value="ECO:0007669"/>
    <property type="project" value="UniProtKB-SubCell"/>
</dbReference>
<dbReference type="Pfam" id="PF22754">
    <property type="entry name" value="bHLH-TF_ACT-like_plant"/>
    <property type="match status" value="1"/>
</dbReference>
<dbReference type="AlphaFoldDB" id="A0AAV6M4X8"/>
<keyword evidence="6" id="KW-1133">Transmembrane helix</keyword>
<name>A0AAV6M4X8_9ROSI</name>
<feature type="domain" description="Transcription factor MYC/MYB N-terminal" evidence="7">
    <location>
        <begin position="235"/>
        <end position="416"/>
    </location>
</feature>
<keyword evidence="10" id="KW-1185">Reference proteome</keyword>
<evidence type="ECO:0000313" key="9">
    <source>
        <dbReference type="EMBL" id="KAG6575174.1"/>
    </source>
</evidence>